<proteinExistence type="predicted"/>
<dbReference type="EMBL" id="AP028915">
    <property type="protein sequence ID" value="BES96978.1"/>
    <property type="molecule type" value="Genomic_DNA"/>
</dbReference>
<gene>
    <name evidence="2" type="ORF">NTJ_09791</name>
</gene>
<organism evidence="2 3">
    <name type="scientific">Nesidiocoris tenuis</name>
    <dbReference type="NCBI Taxonomy" id="355587"/>
    <lineage>
        <taxon>Eukaryota</taxon>
        <taxon>Metazoa</taxon>
        <taxon>Ecdysozoa</taxon>
        <taxon>Arthropoda</taxon>
        <taxon>Hexapoda</taxon>
        <taxon>Insecta</taxon>
        <taxon>Pterygota</taxon>
        <taxon>Neoptera</taxon>
        <taxon>Paraneoptera</taxon>
        <taxon>Hemiptera</taxon>
        <taxon>Heteroptera</taxon>
        <taxon>Panheteroptera</taxon>
        <taxon>Cimicomorpha</taxon>
        <taxon>Miridae</taxon>
        <taxon>Dicyphina</taxon>
        <taxon>Nesidiocoris</taxon>
    </lineage>
</organism>
<evidence type="ECO:0000256" key="1">
    <source>
        <dbReference type="SAM" id="MobiDB-lite"/>
    </source>
</evidence>
<accession>A0ABN7AY99</accession>
<dbReference type="Proteomes" id="UP001307889">
    <property type="component" value="Chromosome 7"/>
</dbReference>
<keyword evidence="3" id="KW-1185">Reference proteome</keyword>
<protein>
    <submittedName>
        <fullName evidence="2">Uncharacterized protein</fullName>
    </submittedName>
</protein>
<evidence type="ECO:0000313" key="3">
    <source>
        <dbReference type="Proteomes" id="UP001307889"/>
    </source>
</evidence>
<reference evidence="2 3" key="1">
    <citation type="submission" date="2023-09" db="EMBL/GenBank/DDBJ databases">
        <title>Nesidiocoris tenuis whole genome shotgun sequence.</title>
        <authorList>
            <person name="Shibata T."/>
            <person name="Shimoda M."/>
            <person name="Kobayashi T."/>
            <person name="Uehara T."/>
        </authorList>
    </citation>
    <scope>NUCLEOTIDE SEQUENCE [LARGE SCALE GENOMIC DNA]</scope>
    <source>
        <strain evidence="2 3">Japan</strain>
    </source>
</reference>
<evidence type="ECO:0000313" key="2">
    <source>
        <dbReference type="EMBL" id="BES96978.1"/>
    </source>
</evidence>
<sequence>MEGCERGRVQLLSPSHIPPPRRPYLRDDVIRPPPSPLPKGQNAVFSLETTGNSNFFLFSAGEFAYPYKQAMEKRATIMSIIPHQRLAKFWHERLGFPGSSGKRRVINKSLP</sequence>
<name>A0ABN7AY99_9HEMI</name>
<feature type="region of interest" description="Disordered" evidence="1">
    <location>
        <begin position="1"/>
        <end position="41"/>
    </location>
</feature>